<keyword evidence="2" id="KW-0472">Membrane</keyword>
<keyword evidence="2" id="KW-1133">Transmembrane helix</keyword>
<dbReference type="Proteomes" id="UP000252519">
    <property type="component" value="Unassembled WGS sequence"/>
</dbReference>
<protein>
    <submittedName>
        <fullName evidence="3">Uncharacterized protein</fullName>
    </submittedName>
</protein>
<dbReference type="AlphaFoldDB" id="A0A368FAU2"/>
<evidence type="ECO:0000313" key="4">
    <source>
        <dbReference type="Proteomes" id="UP000252519"/>
    </source>
</evidence>
<proteinExistence type="inferred from homology"/>
<evidence type="ECO:0000313" key="3">
    <source>
        <dbReference type="EMBL" id="RCN28109.1"/>
    </source>
</evidence>
<accession>A0A368FAU2</accession>
<dbReference type="EMBL" id="JOJR01003034">
    <property type="protein sequence ID" value="RCN28109.1"/>
    <property type="molecule type" value="Genomic_DNA"/>
</dbReference>
<feature type="transmembrane region" description="Helical" evidence="2">
    <location>
        <begin position="20"/>
        <end position="38"/>
    </location>
</feature>
<feature type="transmembrane region" description="Helical" evidence="2">
    <location>
        <begin position="47"/>
        <end position="65"/>
    </location>
</feature>
<comment type="caution">
    <text evidence="3">The sequence shown here is derived from an EMBL/GenBank/DDBJ whole genome shotgun (WGS) entry which is preliminary data.</text>
</comment>
<keyword evidence="2" id="KW-0812">Transmembrane</keyword>
<name>A0A368FAU2_ANCCA</name>
<dbReference type="OrthoDB" id="10560243at2759"/>
<comment type="similarity">
    <text evidence="1">Belongs to the nematode receptor-like protein sre family.</text>
</comment>
<dbReference type="GO" id="GO:0007606">
    <property type="term" value="P:sensory perception of chemical stimulus"/>
    <property type="evidence" value="ECO:0007669"/>
    <property type="project" value="InterPro"/>
</dbReference>
<feature type="transmembrane region" description="Helical" evidence="2">
    <location>
        <begin position="153"/>
        <end position="173"/>
    </location>
</feature>
<evidence type="ECO:0000256" key="1">
    <source>
        <dbReference type="ARBA" id="ARBA00006803"/>
    </source>
</evidence>
<feature type="transmembrane region" description="Helical" evidence="2">
    <location>
        <begin position="126"/>
        <end position="147"/>
    </location>
</feature>
<evidence type="ECO:0000256" key="2">
    <source>
        <dbReference type="SAM" id="Phobius"/>
    </source>
</evidence>
<dbReference type="GO" id="GO:0016020">
    <property type="term" value="C:membrane"/>
    <property type="evidence" value="ECO:0007669"/>
    <property type="project" value="InterPro"/>
</dbReference>
<keyword evidence="4" id="KW-1185">Reference proteome</keyword>
<organism evidence="3 4">
    <name type="scientific">Ancylostoma caninum</name>
    <name type="common">Dog hookworm</name>
    <dbReference type="NCBI Taxonomy" id="29170"/>
    <lineage>
        <taxon>Eukaryota</taxon>
        <taxon>Metazoa</taxon>
        <taxon>Ecdysozoa</taxon>
        <taxon>Nematoda</taxon>
        <taxon>Chromadorea</taxon>
        <taxon>Rhabditida</taxon>
        <taxon>Rhabditina</taxon>
        <taxon>Rhabditomorpha</taxon>
        <taxon>Strongyloidea</taxon>
        <taxon>Ancylostomatidae</taxon>
        <taxon>Ancylostomatinae</taxon>
        <taxon>Ancylostoma</taxon>
    </lineage>
</organism>
<feature type="transmembrane region" description="Helical" evidence="2">
    <location>
        <begin position="85"/>
        <end position="105"/>
    </location>
</feature>
<dbReference type="InterPro" id="IPR004151">
    <property type="entry name" value="7TM_GPCR_serpentine_rcpt_Sre"/>
</dbReference>
<sequence>MEIAVTVPPIFLILAKVAQLMFEVIAISIYGLMAYLLWKKKVYNRNVTALLVFVPIPSIIGILMYNVADIFNVTNFTNAQLTTVVYFIQTSGMFAGSLNLPNLIVDRFTATLYLEMYERRGTRFPWQAATMITIQCLISMLMTFFSLDGIVSDFFVTMVFTSLCIVSAVVRLISVHVTYYQIA</sequence>
<gene>
    <name evidence="3" type="ORF">ANCCAN_26155</name>
</gene>
<reference evidence="3 4" key="1">
    <citation type="submission" date="2014-10" db="EMBL/GenBank/DDBJ databases">
        <title>Draft genome of the hookworm Ancylostoma caninum.</title>
        <authorList>
            <person name="Mitreva M."/>
        </authorList>
    </citation>
    <scope>NUCLEOTIDE SEQUENCE [LARGE SCALE GENOMIC DNA]</scope>
    <source>
        <strain evidence="3 4">Baltimore</strain>
    </source>
</reference>
<dbReference type="Pfam" id="PF03125">
    <property type="entry name" value="Sre"/>
    <property type="match status" value="1"/>
</dbReference>